<dbReference type="Pfam" id="PF13401">
    <property type="entry name" value="AAA_22"/>
    <property type="match status" value="1"/>
</dbReference>
<dbReference type="InterPro" id="IPR049945">
    <property type="entry name" value="AAA_22"/>
</dbReference>
<feature type="domain" description="OmpR/PhoB-type" evidence="4">
    <location>
        <begin position="1"/>
        <end position="94"/>
    </location>
</feature>
<comment type="similarity">
    <text evidence="1">Belongs to the AfsR/DnrI/RedD regulatory family.</text>
</comment>
<protein>
    <submittedName>
        <fullName evidence="5">SARP family transcriptional regulator</fullName>
    </submittedName>
</protein>
<feature type="DNA-binding region" description="OmpR/PhoB-type" evidence="3">
    <location>
        <begin position="1"/>
        <end position="94"/>
    </location>
</feature>
<evidence type="ECO:0000313" key="5">
    <source>
        <dbReference type="EMBL" id="GIJ68905.1"/>
    </source>
</evidence>
<dbReference type="Pfam" id="PF00486">
    <property type="entry name" value="Trans_reg_C"/>
    <property type="match status" value="1"/>
</dbReference>
<evidence type="ECO:0000259" key="4">
    <source>
        <dbReference type="PROSITE" id="PS51755"/>
    </source>
</evidence>
<keyword evidence="6" id="KW-1185">Reference proteome</keyword>
<dbReference type="GO" id="GO:0000160">
    <property type="term" value="P:phosphorelay signal transduction system"/>
    <property type="evidence" value="ECO:0007669"/>
    <property type="project" value="InterPro"/>
</dbReference>
<comment type="caution">
    <text evidence="5">The sequence shown here is derived from an EMBL/GenBank/DDBJ whole genome shotgun (WGS) entry which is preliminary data.</text>
</comment>
<dbReference type="GO" id="GO:0003677">
    <property type="term" value="F:DNA binding"/>
    <property type="evidence" value="ECO:0007669"/>
    <property type="project" value="UniProtKB-UniRule"/>
</dbReference>
<dbReference type="GO" id="GO:0016887">
    <property type="term" value="F:ATP hydrolysis activity"/>
    <property type="evidence" value="ECO:0007669"/>
    <property type="project" value="InterPro"/>
</dbReference>
<dbReference type="EMBL" id="BOPH01000053">
    <property type="protein sequence ID" value="GIJ68905.1"/>
    <property type="molecule type" value="Genomic_DNA"/>
</dbReference>
<dbReference type="SUPFAM" id="SSF46894">
    <property type="entry name" value="C-terminal effector domain of the bipartite response regulators"/>
    <property type="match status" value="1"/>
</dbReference>
<keyword evidence="2 3" id="KW-0238">DNA-binding</keyword>
<dbReference type="SUPFAM" id="SSF48452">
    <property type="entry name" value="TPR-like"/>
    <property type="match status" value="3"/>
</dbReference>
<dbReference type="InterPro" id="IPR027417">
    <property type="entry name" value="P-loop_NTPase"/>
</dbReference>
<accession>A0A8J4EB15</accession>
<dbReference type="Pfam" id="PF25872">
    <property type="entry name" value="HTH_77"/>
    <property type="match status" value="1"/>
</dbReference>
<gene>
    <name evidence="5" type="ORF">Voc01_038220</name>
</gene>
<dbReference type="SUPFAM" id="SSF52540">
    <property type="entry name" value="P-loop containing nucleoside triphosphate hydrolases"/>
    <property type="match status" value="1"/>
</dbReference>
<dbReference type="SMART" id="SM00862">
    <property type="entry name" value="Trans_reg_C"/>
    <property type="match status" value="1"/>
</dbReference>
<organism evidence="5 6">
    <name type="scientific">Virgisporangium ochraceum</name>
    <dbReference type="NCBI Taxonomy" id="65505"/>
    <lineage>
        <taxon>Bacteria</taxon>
        <taxon>Bacillati</taxon>
        <taxon>Actinomycetota</taxon>
        <taxon>Actinomycetes</taxon>
        <taxon>Micromonosporales</taxon>
        <taxon>Micromonosporaceae</taxon>
        <taxon>Virgisporangium</taxon>
    </lineage>
</organism>
<dbReference type="PROSITE" id="PS51755">
    <property type="entry name" value="OMPR_PHOB"/>
    <property type="match status" value="1"/>
</dbReference>
<sequence length="1049" mass="111235">MWYGVLGPTQVRTDCTAEGDPVPLGGTGLRALLGMLVVDAGHVVGADRLIDGLYGENPPAGAANALQSQVSRLRRALGGTGAIELHPAGYRLTADPDDTDLHRFERLASAGRRALSRGDHVSAARDLAAALELWRGTPFADTGPAPFAAAQAARLEDMWLGAVEDRADAELALGHAAACAAELAPLVAGHPLRERLRGLLMRALAGSGRSAEALASYEEARELLADRLGTDPSPGLSAVHVAVLRGETDAAPLRTPAPAQLTSFVGREGELGRVADLVKVARLVTLIGPGGAGKTRLAVEVASRASGEMCFVELAPVVDGADVPRAVLGALGLREAGLLASPDRTGPARTGAIDRIATALAGRDLLLVVDNCEHVIDDVARLLARLLGACPGLRVLATSREALGITGETLSPVPPLALPPTDAAATDAAASAAIMLFADRAAAVLPGFRLDADTLEPVVRICRALDGLPLAIELAAARLRSLPVAEVAARLDDRFRLLSRGSRTAAARHRTLRAVVEWSWDLLDDDERTLARRLTVFAGGATLAAAAEVCQVDDVVDLLTSLADKSLVEPVDGGRRYRMLETVRAFGAEQLALAGEAQRFRAAHAHYFLDVVEAAGPHLMRAEQLDWLRRLDDEYDNLHGALRQALQDREVHLGLRLISALTPYWWLRGVRGAGAGLAMELLAMLPDELVPGLEEEYALCVLHAASGPPSRDLRVHLKVVDAFMAGLEAMPQRPFLNVMWAVNSGPPIDDADYILALSRRWQRLTDPWLRALMHLGLGYIKWYAGDADGAGREFEAGIAELRTIGERWGLATMLSASADLADARGDLARAAALTDEAMAVAAQLDAPAEVADLLCRRADRRIAAGDLEAARADYEQASRLAHRSGAAELFAATDAGLAVLARLGGELDRARSLLDAALENCPTEGFGPSATRTMILVELGRVAEARDLPDEAEAWYRRALDNSLRQLSPYTAADAVYALAELSLRRGDAETAATLVGTAHLLSIGVGLARPAPAELANRVREAAGPAFESAFSRGRQMDHDALRAFVSR</sequence>
<dbReference type="InterPro" id="IPR016032">
    <property type="entry name" value="Sig_transdc_resp-reg_C-effctor"/>
</dbReference>
<proteinExistence type="inferred from homology"/>
<dbReference type="RefSeq" id="WP_203928847.1">
    <property type="nucleotide sequence ID" value="NZ_BOPH01000053.1"/>
</dbReference>
<reference evidence="5" key="1">
    <citation type="submission" date="2021-01" db="EMBL/GenBank/DDBJ databases">
        <title>Whole genome shotgun sequence of Virgisporangium ochraceum NBRC 16418.</title>
        <authorList>
            <person name="Komaki H."/>
            <person name="Tamura T."/>
        </authorList>
    </citation>
    <scope>NUCLEOTIDE SEQUENCE</scope>
    <source>
        <strain evidence="5">NBRC 16418</strain>
    </source>
</reference>
<dbReference type="Proteomes" id="UP000635606">
    <property type="component" value="Unassembled WGS sequence"/>
</dbReference>
<dbReference type="PRINTS" id="PR00364">
    <property type="entry name" value="DISEASERSIST"/>
</dbReference>
<evidence type="ECO:0000256" key="2">
    <source>
        <dbReference type="ARBA" id="ARBA00023125"/>
    </source>
</evidence>
<dbReference type="Pfam" id="PF03704">
    <property type="entry name" value="BTAD"/>
    <property type="match status" value="1"/>
</dbReference>
<dbReference type="InterPro" id="IPR001867">
    <property type="entry name" value="OmpR/PhoB-type_DNA-bd"/>
</dbReference>
<dbReference type="InterPro" id="IPR011990">
    <property type="entry name" value="TPR-like_helical_dom_sf"/>
</dbReference>
<dbReference type="InterPro" id="IPR005158">
    <property type="entry name" value="BTAD"/>
</dbReference>
<dbReference type="InterPro" id="IPR036388">
    <property type="entry name" value="WH-like_DNA-bd_sf"/>
</dbReference>
<evidence type="ECO:0000256" key="3">
    <source>
        <dbReference type="PROSITE-ProRule" id="PRU01091"/>
    </source>
</evidence>
<dbReference type="Gene3D" id="1.25.40.10">
    <property type="entry name" value="Tetratricopeptide repeat domain"/>
    <property type="match status" value="2"/>
</dbReference>
<dbReference type="GO" id="GO:0006355">
    <property type="term" value="P:regulation of DNA-templated transcription"/>
    <property type="evidence" value="ECO:0007669"/>
    <property type="project" value="InterPro"/>
</dbReference>
<dbReference type="PANTHER" id="PTHR47691">
    <property type="entry name" value="REGULATOR-RELATED"/>
    <property type="match status" value="1"/>
</dbReference>
<dbReference type="PANTHER" id="PTHR47691:SF3">
    <property type="entry name" value="HTH-TYPE TRANSCRIPTIONAL REGULATOR RV0890C-RELATED"/>
    <property type="match status" value="1"/>
</dbReference>
<dbReference type="InterPro" id="IPR058852">
    <property type="entry name" value="HTH_77"/>
</dbReference>
<evidence type="ECO:0000256" key="1">
    <source>
        <dbReference type="ARBA" id="ARBA00005820"/>
    </source>
</evidence>
<dbReference type="CDD" id="cd15831">
    <property type="entry name" value="BTAD"/>
    <property type="match status" value="1"/>
</dbReference>
<name>A0A8J4EB15_9ACTN</name>
<dbReference type="Gene3D" id="1.10.10.10">
    <property type="entry name" value="Winged helix-like DNA-binding domain superfamily/Winged helix DNA-binding domain"/>
    <property type="match status" value="1"/>
</dbReference>
<dbReference type="SMART" id="SM01043">
    <property type="entry name" value="BTAD"/>
    <property type="match status" value="1"/>
</dbReference>
<evidence type="ECO:0000313" key="6">
    <source>
        <dbReference type="Proteomes" id="UP000635606"/>
    </source>
</evidence>
<dbReference type="AlphaFoldDB" id="A0A8J4EB15"/>